<dbReference type="Proteomes" id="UP000230390">
    <property type="component" value="Unassembled WGS sequence"/>
</dbReference>
<evidence type="ECO:0000313" key="2">
    <source>
        <dbReference type="Proteomes" id="UP000230390"/>
    </source>
</evidence>
<dbReference type="OrthoDB" id="8758396at2"/>
<organism evidence="1 2">
    <name type="scientific">Massilia eurypsychrophila</name>
    <dbReference type="NCBI Taxonomy" id="1485217"/>
    <lineage>
        <taxon>Bacteria</taxon>
        <taxon>Pseudomonadati</taxon>
        <taxon>Pseudomonadota</taxon>
        <taxon>Betaproteobacteria</taxon>
        <taxon>Burkholderiales</taxon>
        <taxon>Oxalobacteraceae</taxon>
        <taxon>Telluria group</taxon>
        <taxon>Massilia</taxon>
    </lineage>
</organism>
<comment type="caution">
    <text evidence="1">The sequence shown here is derived from an EMBL/GenBank/DDBJ whole genome shotgun (WGS) entry which is preliminary data.</text>
</comment>
<dbReference type="RefSeq" id="WP_099788079.1">
    <property type="nucleotide sequence ID" value="NZ_JBHLYV010000031.1"/>
</dbReference>
<evidence type="ECO:0000313" key="1">
    <source>
        <dbReference type="EMBL" id="PIL45284.1"/>
    </source>
</evidence>
<name>A0A2G8TGY3_9BURK</name>
<keyword evidence="2" id="KW-1185">Reference proteome</keyword>
<protein>
    <recommendedName>
        <fullName evidence="3">Ribosome-binding factor A</fullName>
    </recommendedName>
</protein>
<dbReference type="EMBL" id="PDOC01000004">
    <property type="protein sequence ID" value="PIL45284.1"/>
    <property type="molecule type" value="Genomic_DNA"/>
</dbReference>
<accession>A0A2G8TGY3</accession>
<gene>
    <name evidence="1" type="ORF">CR105_08870</name>
</gene>
<evidence type="ECO:0008006" key="3">
    <source>
        <dbReference type="Google" id="ProtNLM"/>
    </source>
</evidence>
<dbReference type="AlphaFoldDB" id="A0A2G8TGY3"/>
<proteinExistence type="predicted"/>
<reference evidence="1 2" key="1">
    <citation type="submission" date="2017-10" db="EMBL/GenBank/DDBJ databases">
        <title>Massilia psychrophilum sp. nov., a novel purple-pigmented bacterium isolated from Tianshan glacier, Xinjiang Municipality, China.</title>
        <authorList>
            <person name="Wang H."/>
        </authorList>
    </citation>
    <scope>NUCLEOTIDE SEQUENCE [LARGE SCALE GENOMIC DNA]</scope>
    <source>
        <strain evidence="1 2">JCM 30074</strain>
    </source>
</reference>
<sequence>MPKAKFLSAELYNAVKRDVSKHIKKKLRGMEIDVTDMELHNSSQTKTLRVYVTLSRTTNLKALYLAESMICKELQDEFDMQPHAFYWRYLPEEKAAEEAAPLPTPDS</sequence>